<gene>
    <name evidence="1" type="ORF">KP78_34450</name>
</gene>
<proteinExistence type="predicted"/>
<dbReference type="EMBL" id="JXRP01000019">
    <property type="protein sequence ID" value="KIL44481.1"/>
    <property type="molecule type" value="Genomic_DNA"/>
</dbReference>
<dbReference type="AlphaFoldDB" id="A0A0C2VJ21"/>
<reference evidence="1 2" key="1">
    <citation type="submission" date="2015-01" db="EMBL/GenBank/DDBJ databases">
        <title>Genome sequencing of Jeotgalibacillus soli.</title>
        <authorList>
            <person name="Goh K.M."/>
            <person name="Chan K.-G."/>
            <person name="Yaakop A.S."/>
            <person name="Ee R."/>
            <person name="Gan H.M."/>
            <person name="Chan C.S."/>
        </authorList>
    </citation>
    <scope>NUCLEOTIDE SEQUENCE [LARGE SCALE GENOMIC DNA]</scope>
    <source>
        <strain evidence="1 2">P9</strain>
    </source>
</reference>
<dbReference type="Pfam" id="PF08970">
    <property type="entry name" value="Sda"/>
    <property type="match status" value="1"/>
</dbReference>
<name>A0A0C2VJ21_9BACL</name>
<accession>A0A0C2VJ21</accession>
<dbReference type="Gene3D" id="1.10.287.1100">
    <property type="entry name" value="Sporulation inhibitor A"/>
    <property type="match status" value="1"/>
</dbReference>
<evidence type="ECO:0000313" key="2">
    <source>
        <dbReference type="Proteomes" id="UP000031938"/>
    </source>
</evidence>
<organism evidence="1 2">
    <name type="scientific">Jeotgalibacillus soli</name>
    <dbReference type="NCBI Taxonomy" id="889306"/>
    <lineage>
        <taxon>Bacteria</taxon>
        <taxon>Bacillati</taxon>
        <taxon>Bacillota</taxon>
        <taxon>Bacilli</taxon>
        <taxon>Bacillales</taxon>
        <taxon>Caryophanaceae</taxon>
        <taxon>Jeotgalibacillus</taxon>
    </lineage>
</organism>
<comment type="caution">
    <text evidence="1">The sequence shown here is derived from an EMBL/GenBank/DDBJ whole genome shotgun (WGS) entry which is preliminary data.</text>
</comment>
<dbReference type="Proteomes" id="UP000031938">
    <property type="component" value="Unassembled WGS sequence"/>
</dbReference>
<evidence type="ECO:0008006" key="3">
    <source>
        <dbReference type="Google" id="ProtNLM"/>
    </source>
</evidence>
<dbReference type="SUPFAM" id="SSF100985">
    <property type="entry name" value="Sporulation inhibitor Sda"/>
    <property type="match status" value="1"/>
</dbReference>
<dbReference type="RefSeq" id="WP_106388586.1">
    <property type="nucleotide sequence ID" value="NZ_JXRP01000019.1"/>
</dbReference>
<sequence length="46" mass="5325">MEDLPLTLLVEALQKAKKLQLSSDFISLIEKEIERKTIRSMDSLYS</sequence>
<dbReference type="PATRIC" id="fig|889306.3.peg.3462"/>
<dbReference type="InterPro" id="IPR015064">
    <property type="entry name" value="Sda"/>
</dbReference>
<keyword evidence="2" id="KW-1185">Reference proteome</keyword>
<dbReference type="InterPro" id="IPR036916">
    <property type="entry name" value="Sda_sf"/>
</dbReference>
<evidence type="ECO:0000313" key="1">
    <source>
        <dbReference type="EMBL" id="KIL44481.1"/>
    </source>
</evidence>
<dbReference type="OrthoDB" id="2933732at2"/>
<protein>
    <recommendedName>
        <fullName evidence="3">Sporulation histidine kinase inhibitor Sda</fullName>
    </recommendedName>
</protein>